<protein>
    <submittedName>
        <fullName evidence="3">Sialate O-acetylesterase</fullName>
    </submittedName>
</protein>
<dbReference type="EMBL" id="CP117812">
    <property type="protein sequence ID" value="WDE97559.1"/>
    <property type="molecule type" value="Genomic_DNA"/>
</dbReference>
<evidence type="ECO:0000313" key="4">
    <source>
        <dbReference type="Proteomes" id="UP001214250"/>
    </source>
</evidence>
<keyword evidence="1" id="KW-0378">Hydrolase</keyword>
<gene>
    <name evidence="3" type="ORF">PQO03_17165</name>
</gene>
<evidence type="ECO:0000313" key="3">
    <source>
        <dbReference type="EMBL" id="WDE97559.1"/>
    </source>
</evidence>
<dbReference type="RefSeq" id="WP_274152024.1">
    <property type="nucleotide sequence ID" value="NZ_CP117812.1"/>
</dbReference>
<dbReference type="PANTHER" id="PTHR22901">
    <property type="entry name" value="SIALATE O-ACETYLESTERASE"/>
    <property type="match status" value="1"/>
</dbReference>
<proteinExistence type="predicted"/>
<dbReference type="SUPFAM" id="SSF52266">
    <property type="entry name" value="SGNH hydrolase"/>
    <property type="match status" value="1"/>
</dbReference>
<dbReference type="Proteomes" id="UP001214250">
    <property type="component" value="Chromosome 2"/>
</dbReference>
<evidence type="ECO:0000259" key="2">
    <source>
        <dbReference type="Pfam" id="PF03629"/>
    </source>
</evidence>
<feature type="domain" description="Sialate O-acetylesterase" evidence="2">
    <location>
        <begin position="282"/>
        <end position="352"/>
    </location>
</feature>
<organism evidence="3 4">
    <name type="scientific">Lentisphaera profundi</name>
    <dbReference type="NCBI Taxonomy" id="1658616"/>
    <lineage>
        <taxon>Bacteria</taxon>
        <taxon>Pseudomonadati</taxon>
        <taxon>Lentisphaerota</taxon>
        <taxon>Lentisphaeria</taxon>
        <taxon>Lentisphaerales</taxon>
        <taxon>Lentisphaeraceae</taxon>
        <taxon>Lentisphaera</taxon>
    </lineage>
</organism>
<accession>A0ABY7VWB8</accession>
<keyword evidence="4" id="KW-1185">Reference proteome</keyword>
<dbReference type="InterPro" id="IPR036514">
    <property type="entry name" value="SGNH_hydro_sf"/>
</dbReference>
<reference evidence="3 4" key="1">
    <citation type="submission" date="2023-02" db="EMBL/GenBank/DDBJ databases">
        <title>Genome sequence of Lentisphaera profundi SAORIC-696.</title>
        <authorList>
            <person name="Kim e."/>
            <person name="Cho J.-C."/>
            <person name="Choi A."/>
            <person name="Kang I."/>
        </authorList>
    </citation>
    <scope>NUCLEOTIDE SEQUENCE [LARGE SCALE GENOMIC DNA]</scope>
    <source>
        <strain evidence="3 4">SAORIC-696</strain>
    </source>
</reference>
<name>A0ABY7VWB8_9BACT</name>
<dbReference type="Pfam" id="PF03629">
    <property type="entry name" value="SASA"/>
    <property type="match status" value="1"/>
</dbReference>
<dbReference type="Gene3D" id="3.40.50.1110">
    <property type="entry name" value="SGNH hydrolase"/>
    <property type="match status" value="1"/>
</dbReference>
<dbReference type="PANTHER" id="PTHR22901:SF0">
    <property type="entry name" value="SIALATE O-ACETYLESTERASE"/>
    <property type="match status" value="1"/>
</dbReference>
<sequence length="533" mass="60632">MNKIILFSLLLLQASLFGEVKLNSIFTSGAVLQRDVELPIYGTAKDGEEITVTFAGETQTTLAKDGKWKVFFNPQKAGGPFTIKVQGSNTIVLNELLMGDVWLCSGQSNMQYYFYQYYKKYPEIIGDKSKTYVNSQIRIVKTNAGGSSIPQDELVLNHQWKELNPDNIRFFSATAYYFGVNLQESINVPIGLIQSCLSATAIDLWIPTPVIHSNPLYKKDSDQYKKLLADFPAKNEIYQEDLKEWQKKHQVNDLALHKVPAAIRRTMPREPIGPNSTKLPSALYNKMIAPLHQFPIKGILWYQGEANANNFERVKAYESQLPDLIKSWRAGWGLGDLPFYWVQLAAYKNKVDKPQDDSWPWMRHTMDKVQGLVKNGAMACVIDVGMQKDIHPPYKKFAGDRLALLARKLTYNEDVVHQGPTYKSFAIKNNKILVAFENTGSGLKTKPLVLDNGKIKVDADKLYGFTVCGPEQKYHTAQARIVDASTIELWSDKVASPKHVRYAWYNFPLANLYNNEDLPTYPFRTDNFEPKKY</sequence>
<evidence type="ECO:0000256" key="1">
    <source>
        <dbReference type="ARBA" id="ARBA00022801"/>
    </source>
</evidence>
<dbReference type="InterPro" id="IPR039329">
    <property type="entry name" value="SIAE"/>
</dbReference>
<dbReference type="InterPro" id="IPR005181">
    <property type="entry name" value="SASA"/>
</dbReference>